<evidence type="ECO:0000313" key="1">
    <source>
        <dbReference type="EMBL" id="NOU98651.1"/>
    </source>
</evidence>
<name>A0ABX1ZF03_9BACL</name>
<keyword evidence="2" id="KW-1185">Reference proteome</keyword>
<dbReference type="InterPro" id="IPR024211">
    <property type="entry name" value="DUF3841"/>
</dbReference>
<reference evidence="1 2" key="1">
    <citation type="submission" date="2019-10" db="EMBL/GenBank/DDBJ databases">
        <title>Description of Paenibacillus pedi sp. nov.</title>
        <authorList>
            <person name="Carlier A."/>
            <person name="Qi S."/>
        </authorList>
    </citation>
    <scope>NUCLEOTIDE SEQUENCE [LARGE SCALE GENOMIC DNA]</scope>
    <source>
        <strain evidence="1 2">LMG 31457</strain>
    </source>
</reference>
<comment type="caution">
    <text evidence="1">The sequence shown here is derived from an EMBL/GenBank/DDBJ whole genome shotgun (WGS) entry which is preliminary data.</text>
</comment>
<protein>
    <submittedName>
        <fullName evidence="1">DUF3841 domain-containing protein</fullName>
    </submittedName>
</protein>
<gene>
    <name evidence="1" type="ORF">GC097_01240</name>
</gene>
<dbReference type="Pfam" id="PF12952">
    <property type="entry name" value="DUF3841"/>
    <property type="match status" value="1"/>
</dbReference>
<sequence>MRFWTIQTYEAWEEALALGHLIGNPNFIWEDFLEPYQWMMDQMRKRLPNYQGEYPIWLWPKRPDLRYSGYINKGEKAVLLSVDMKVEDVLLSDFQAWHLVLCNEFLSLTEEEDQLVESGNLSMSKEESWERIFNYKELSQCEYWKGTEDLQGVTGGVALSSIKYIQTFIGS</sequence>
<dbReference type="EMBL" id="WHNZ01000007">
    <property type="protein sequence ID" value="NOU98651.1"/>
    <property type="molecule type" value="Genomic_DNA"/>
</dbReference>
<accession>A0ABX1ZF03</accession>
<evidence type="ECO:0000313" key="2">
    <source>
        <dbReference type="Proteomes" id="UP000618579"/>
    </source>
</evidence>
<dbReference type="RefSeq" id="WP_171681532.1">
    <property type="nucleotide sequence ID" value="NZ_WHNZ01000007.1"/>
</dbReference>
<organism evidence="1 2">
    <name type="scientific">Paenibacillus planticolens</name>
    <dbReference type="NCBI Taxonomy" id="2654976"/>
    <lineage>
        <taxon>Bacteria</taxon>
        <taxon>Bacillati</taxon>
        <taxon>Bacillota</taxon>
        <taxon>Bacilli</taxon>
        <taxon>Bacillales</taxon>
        <taxon>Paenibacillaceae</taxon>
        <taxon>Paenibacillus</taxon>
    </lineage>
</organism>
<proteinExistence type="predicted"/>
<dbReference type="Proteomes" id="UP000618579">
    <property type="component" value="Unassembled WGS sequence"/>
</dbReference>